<organism evidence="3 4">
    <name type="scientific">Mycena albidolilacea</name>
    <dbReference type="NCBI Taxonomy" id="1033008"/>
    <lineage>
        <taxon>Eukaryota</taxon>
        <taxon>Fungi</taxon>
        <taxon>Dikarya</taxon>
        <taxon>Basidiomycota</taxon>
        <taxon>Agaricomycotina</taxon>
        <taxon>Agaricomycetes</taxon>
        <taxon>Agaricomycetidae</taxon>
        <taxon>Agaricales</taxon>
        <taxon>Marasmiineae</taxon>
        <taxon>Mycenaceae</taxon>
        <taxon>Mycena</taxon>
    </lineage>
</organism>
<keyword evidence="1" id="KW-0677">Repeat</keyword>
<feature type="non-terminal residue" evidence="3">
    <location>
        <position position="164"/>
    </location>
</feature>
<gene>
    <name evidence="3" type="ORF">DFH08DRAFT_696362</name>
</gene>
<evidence type="ECO:0000313" key="3">
    <source>
        <dbReference type="EMBL" id="KAJ7349636.1"/>
    </source>
</evidence>
<protein>
    <recommendedName>
        <fullName evidence="2">Nephrocystin 3-like N-terminal domain-containing protein</fullName>
    </recommendedName>
</protein>
<dbReference type="InterPro" id="IPR056884">
    <property type="entry name" value="NPHP3-like_N"/>
</dbReference>
<dbReference type="PANTHER" id="PTHR10039">
    <property type="entry name" value="AMELOGENIN"/>
    <property type="match status" value="1"/>
</dbReference>
<sequence length="164" mass="18359">MNKTPNLQHLGLENLQDLILQLLQQSQHTYIIIDALDECDHPDDVADILETLATHSSVFVTSRNGSEEISTILGHQPQIHITAENLQADIESFINSSLEKHRRVCKRSAEIKQHIAKVLSSAADGMFLWVTLMIELIANQMTDHGIFSALTQLPIGLTATYHRI</sequence>
<evidence type="ECO:0000259" key="2">
    <source>
        <dbReference type="Pfam" id="PF24883"/>
    </source>
</evidence>
<dbReference type="Pfam" id="PF24883">
    <property type="entry name" value="NPHP3_N"/>
    <property type="match status" value="1"/>
</dbReference>
<evidence type="ECO:0000256" key="1">
    <source>
        <dbReference type="ARBA" id="ARBA00022737"/>
    </source>
</evidence>
<dbReference type="InterPro" id="IPR027417">
    <property type="entry name" value="P-loop_NTPase"/>
</dbReference>
<evidence type="ECO:0000313" key="4">
    <source>
        <dbReference type="Proteomes" id="UP001218218"/>
    </source>
</evidence>
<dbReference type="Proteomes" id="UP001218218">
    <property type="component" value="Unassembled WGS sequence"/>
</dbReference>
<dbReference type="AlphaFoldDB" id="A0AAD7A558"/>
<proteinExistence type="predicted"/>
<comment type="caution">
    <text evidence="3">The sequence shown here is derived from an EMBL/GenBank/DDBJ whole genome shotgun (WGS) entry which is preliminary data.</text>
</comment>
<name>A0AAD7A558_9AGAR</name>
<feature type="domain" description="Nephrocystin 3-like N-terminal" evidence="2">
    <location>
        <begin position="12"/>
        <end position="63"/>
    </location>
</feature>
<dbReference type="SUPFAM" id="SSF52540">
    <property type="entry name" value="P-loop containing nucleoside triphosphate hydrolases"/>
    <property type="match status" value="1"/>
</dbReference>
<reference evidence="3" key="1">
    <citation type="submission" date="2023-03" db="EMBL/GenBank/DDBJ databases">
        <title>Massive genome expansion in bonnet fungi (Mycena s.s.) driven by repeated elements and novel gene families across ecological guilds.</title>
        <authorList>
            <consortium name="Lawrence Berkeley National Laboratory"/>
            <person name="Harder C.B."/>
            <person name="Miyauchi S."/>
            <person name="Viragh M."/>
            <person name="Kuo A."/>
            <person name="Thoen E."/>
            <person name="Andreopoulos B."/>
            <person name="Lu D."/>
            <person name="Skrede I."/>
            <person name="Drula E."/>
            <person name="Henrissat B."/>
            <person name="Morin E."/>
            <person name="Kohler A."/>
            <person name="Barry K."/>
            <person name="LaButti K."/>
            <person name="Morin E."/>
            <person name="Salamov A."/>
            <person name="Lipzen A."/>
            <person name="Mereny Z."/>
            <person name="Hegedus B."/>
            <person name="Baldrian P."/>
            <person name="Stursova M."/>
            <person name="Weitz H."/>
            <person name="Taylor A."/>
            <person name="Grigoriev I.V."/>
            <person name="Nagy L.G."/>
            <person name="Martin F."/>
            <person name="Kauserud H."/>
        </authorList>
    </citation>
    <scope>NUCLEOTIDE SEQUENCE</scope>
    <source>
        <strain evidence="3">CBHHK002</strain>
    </source>
</reference>
<keyword evidence="4" id="KW-1185">Reference proteome</keyword>
<accession>A0AAD7A558</accession>
<dbReference type="EMBL" id="JARIHO010000015">
    <property type="protein sequence ID" value="KAJ7349636.1"/>
    <property type="molecule type" value="Genomic_DNA"/>
</dbReference>